<dbReference type="EMBL" id="FNGS01000005">
    <property type="protein sequence ID" value="SDM29562.1"/>
    <property type="molecule type" value="Genomic_DNA"/>
</dbReference>
<dbReference type="OrthoDB" id="982085at2"/>
<protein>
    <recommendedName>
        <fullName evidence="3">DUF937 domain-containing protein</fullName>
    </recommendedName>
</protein>
<evidence type="ECO:0000313" key="2">
    <source>
        <dbReference type="Proteomes" id="UP000198901"/>
    </source>
</evidence>
<sequence length="194" mass="19322">MLEQLLGLIKDNSQEAIVNNPAIPNQYNDSAQATILSSIANGLKNEAEGGNLGGLIGLLTGKQAQGAAGVMGNPVVSGIAQNAIEGLMEKFGIENQAAKGIVASVLPSVIGGLISKIGDNGDSSIDLNSAMGSILSNTQTPQQTQGFDFNQIGAALSDGKIDMNDVMNIGGSLLGGNSGGGLGGLLGGLFGGNK</sequence>
<proteinExistence type="predicted"/>
<dbReference type="Proteomes" id="UP000198901">
    <property type="component" value="Unassembled WGS sequence"/>
</dbReference>
<evidence type="ECO:0008006" key="3">
    <source>
        <dbReference type="Google" id="ProtNLM"/>
    </source>
</evidence>
<name>A0A1G9S2B9_9BACT</name>
<gene>
    <name evidence="1" type="ORF">SAMN04488090_3146</name>
</gene>
<keyword evidence="2" id="KW-1185">Reference proteome</keyword>
<evidence type="ECO:0000313" key="1">
    <source>
        <dbReference type="EMBL" id="SDM29562.1"/>
    </source>
</evidence>
<accession>A0A1G9S2B9</accession>
<reference evidence="1 2" key="1">
    <citation type="submission" date="2016-10" db="EMBL/GenBank/DDBJ databases">
        <authorList>
            <person name="de Groot N.N."/>
        </authorList>
    </citation>
    <scope>NUCLEOTIDE SEQUENCE [LARGE SCALE GENOMIC DNA]</scope>
    <source>
        <strain evidence="1 2">DSM 21668</strain>
    </source>
</reference>
<dbReference type="RefSeq" id="WP_093204138.1">
    <property type="nucleotide sequence ID" value="NZ_FNGS01000005.1"/>
</dbReference>
<dbReference type="AlphaFoldDB" id="A0A1G9S2B9"/>
<dbReference type="STRING" id="563176.SAMN04488090_3146"/>
<organism evidence="1 2">
    <name type="scientific">Siphonobacter aquaeclarae</name>
    <dbReference type="NCBI Taxonomy" id="563176"/>
    <lineage>
        <taxon>Bacteria</taxon>
        <taxon>Pseudomonadati</taxon>
        <taxon>Bacteroidota</taxon>
        <taxon>Cytophagia</taxon>
        <taxon>Cytophagales</taxon>
        <taxon>Cytophagaceae</taxon>
        <taxon>Siphonobacter</taxon>
    </lineage>
</organism>